<keyword evidence="9 12" id="KW-1133">Transmembrane helix</keyword>
<dbReference type="PANTHER" id="PTHR22760:SF4">
    <property type="entry name" value="GPI MANNOSYLTRANSFERASE 3"/>
    <property type="match status" value="1"/>
</dbReference>
<evidence type="ECO:0000256" key="2">
    <source>
        <dbReference type="ARBA" id="ARBA00004687"/>
    </source>
</evidence>
<feature type="transmembrane region" description="Helical" evidence="12">
    <location>
        <begin position="283"/>
        <end position="305"/>
    </location>
</feature>
<evidence type="ECO:0000256" key="6">
    <source>
        <dbReference type="ARBA" id="ARBA00022679"/>
    </source>
</evidence>
<comment type="pathway">
    <text evidence="2">Glycolipid biosynthesis; glycosylphosphatidylinositol-anchor biosynthesis.</text>
</comment>
<sequence>MKKEQPLEATAVNGRNWLVNILLHQCHIFDSSLSLFLTIFTIRLINALTLRTYFQADEYWQALEPAHRLIYGYGYLTWEWRLGLRSFLHPLLYSVVYRACDYLNLSYLYVLNLPKVLDALIATVGEFYLVKLMRKITMSEYVSRLTLLLSLLSSFNWYCSTRSFSNTLEMHLTTIALFYFPMRQADHGRPAISLVIAAICCTVRPTNGILWLYFGVKYAFSHPWKERVTAMIIAATAGFTVVTLDMIVNGWYYGSLQIPLLKFFEFNVTKSLSSFYGVSRPDFYFLQAIPVLTLTFLPFFLYGIYSAKGLGDLKMAMLIYLIAFSFIQHKEFRFIYPLMPFLLLFTSYGILGLLKLWSRKVSKMVLALLVLTSCGISFYFSIYHESGVIEITTILRDKVLDDNRRTGETIDIGFLTPCHSTPYQSHFHLDPSLANIWFLTCEPPLHLDSAEGIKHYRDESDQFYDDPSGFLDSNFPKFNSTGQLLPSGKYPHDRWPQYLVIFQHLEPFMKQYLSRSDYVEEERIFNSRFHWDYRRTGDLIIYRRPD</sequence>
<dbReference type="STRING" id="13370.A0A448YSI9"/>
<evidence type="ECO:0000256" key="5">
    <source>
        <dbReference type="ARBA" id="ARBA00022676"/>
    </source>
</evidence>
<keyword evidence="8 12" id="KW-0256">Endoplasmic reticulum</keyword>
<evidence type="ECO:0000313" key="13">
    <source>
        <dbReference type="EMBL" id="VEU23876.1"/>
    </source>
</evidence>
<protein>
    <recommendedName>
        <fullName evidence="12">Mannosyltransferase</fullName>
        <ecNumber evidence="12">2.4.1.-</ecNumber>
    </recommendedName>
</protein>
<feature type="transmembrane region" description="Helical" evidence="12">
    <location>
        <begin position="191"/>
        <end position="216"/>
    </location>
</feature>
<dbReference type="GO" id="GO:0006506">
    <property type="term" value="P:GPI anchor biosynthetic process"/>
    <property type="evidence" value="ECO:0007669"/>
    <property type="project" value="UniProtKB-UniPathway"/>
</dbReference>
<dbReference type="InterPro" id="IPR005599">
    <property type="entry name" value="GPI_mannosylTrfase"/>
</dbReference>
<evidence type="ECO:0000256" key="3">
    <source>
        <dbReference type="ARBA" id="ARBA00006065"/>
    </source>
</evidence>
<feature type="transmembrane region" description="Helical" evidence="12">
    <location>
        <begin position="228"/>
        <end position="253"/>
    </location>
</feature>
<keyword evidence="14" id="KW-1185">Reference proteome</keyword>
<comment type="subcellular location">
    <subcellularLocation>
        <location evidence="1 12">Endoplasmic reticulum membrane</location>
        <topology evidence="1 12">Multi-pass membrane protein</topology>
    </subcellularLocation>
</comment>
<feature type="transmembrane region" description="Helical" evidence="12">
    <location>
        <begin position="334"/>
        <end position="357"/>
    </location>
</feature>
<evidence type="ECO:0000256" key="11">
    <source>
        <dbReference type="ARBA" id="ARBA00024708"/>
    </source>
</evidence>
<evidence type="ECO:0000256" key="9">
    <source>
        <dbReference type="ARBA" id="ARBA00022989"/>
    </source>
</evidence>
<keyword evidence="10 12" id="KW-0472">Membrane</keyword>
<comment type="similarity">
    <text evidence="3">Belongs to the glycosyltransferase 22 family. PIGB subfamily.</text>
</comment>
<accession>A0A448YSI9</accession>
<gene>
    <name evidence="13" type="ORF">BRENAR_LOCUS4605</name>
</gene>
<reference evidence="13 14" key="1">
    <citation type="submission" date="2018-12" db="EMBL/GenBank/DDBJ databases">
        <authorList>
            <person name="Tiukova I."/>
            <person name="Dainat J."/>
        </authorList>
    </citation>
    <scope>NUCLEOTIDE SEQUENCE [LARGE SCALE GENOMIC DNA]</scope>
</reference>
<evidence type="ECO:0000256" key="12">
    <source>
        <dbReference type="RuleBase" id="RU363075"/>
    </source>
</evidence>
<keyword evidence="6" id="KW-0808">Transferase</keyword>
<evidence type="ECO:0000313" key="14">
    <source>
        <dbReference type="Proteomes" id="UP000290900"/>
    </source>
</evidence>
<evidence type="ECO:0000256" key="4">
    <source>
        <dbReference type="ARBA" id="ARBA00022502"/>
    </source>
</evidence>
<evidence type="ECO:0000256" key="8">
    <source>
        <dbReference type="ARBA" id="ARBA00022824"/>
    </source>
</evidence>
<dbReference type="FunCoup" id="A0A448YSI9">
    <property type="interactions" value="864"/>
</dbReference>
<evidence type="ECO:0000256" key="10">
    <source>
        <dbReference type="ARBA" id="ARBA00023136"/>
    </source>
</evidence>
<dbReference type="GO" id="GO:0005789">
    <property type="term" value="C:endoplasmic reticulum membrane"/>
    <property type="evidence" value="ECO:0007669"/>
    <property type="project" value="UniProtKB-SubCell"/>
</dbReference>
<proteinExistence type="inferred from homology"/>
<dbReference type="UniPathway" id="UPA00196"/>
<keyword evidence="4" id="KW-0337">GPI-anchor biosynthesis</keyword>
<dbReference type="GO" id="GO:0000026">
    <property type="term" value="F:alpha-1,2-mannosyltransferase activity"/>
    <property type="evidence" value="ECO:0007669"/>
    <property type="project" value="TreeGrafter"/>
</dbReference>
<dbReference type="PANTHER" id="PTHR22760">
    <property type="entry name" value="GLYCOSYLTRANSFERASE"/>
    <property type="match status" value="1"/>
</dbReference>
<dbReference type="EMBL" id="CAACVR010000056">
    <property type="protein sequence ID" value="VEU23876.1"/>
    <property type="molecule type" value="Genomic_DNA"/>
</dbReference>
<dbReference type="EC" id="2.4.1.-" evidence="12"/>
<evidence type="ECO:0000256" key="7">
    <source>
        <dbReference type="ARBA" id="ARBA00022692"/>
    </source>
</evidence>
<comment type="function">
    <text evidence="11">Mannosyltransferase involved in glycosylphosphatidylinositol-anchor biosynthesis. Transfers the third mannose to Man2-GlcN-acyl-PI during GPI precursor assembly.</text>
</comment>
<organism evidence="13 14">
    <name type="scientific">Brettanomyces naardenensis</name>
    <name type="common">Yeast</name>
    <dbReference type="NCBI Taxonomy" id="13370"/>
    <lineage>
        <taxon>Eukaryota</taxon>
        <taxon>Fungi</taxon>
        <taxon>Dikarya</taxon>
        <taxon>Ascomycota</taxon>
        <taxon>Saccharomycotina</taxon>
        <taxon>Pichiomycetes</taxon>
        <taxon>Pichiales</taxon>
        <taxon>Pichiaceae</taxon>
        <taxon>Brettanomyces</taxon>
    </lineage>
</organism>
<dbReference type="InParanoid" id="A0A448YSI9"/>
<dbReference type="Pfam" id="PF03901">
    <property type="entry name" value="Glyco_transf_22"/>
    <property type="match status" value="1"/>
</dbReference>
<keyword evidence="7 12" id="KW-0812">Transmembrane</keyword>
<feature type="transmembrane region" description="Helical" evidence="12">
    <location>
        <begin position="364"/>
        <end position="383"/>
    </location>
</feature>
<evidence type="ECO:0000256" key="1">
    <source>
        <dbReference type="ARBA" id="ARBA00004477"/>
    </source>
</evidence>
<name>A0A448YSI9_BRENA</name>
<dbReference type="AlphaFoldDB" id="A0A448YSI9"/>
<dbReference type="OrthoDB" id="416834at2759"/>
<dbReference type="Proteomes" id="UP000290900">
    <property type="component" value="Unassembled WGS sequence"/>
</dbReference>
<keyword evidence="5 12" id="KW-0328">Glycosyltransferase</keyword>